<feature type="transmembrane region" description="Helical" evidence="1">
    <location>
        <begin position="32"/>
        <end position="51"/>
    </location>
</feature>
<name>A0ABM9BLH9_9BACL</name>
<keyword evidence="1" id="KW-0472">Membrane</keyword>
<dbReference type="EMBL" id="CAKMAB010000043">
    <property type="protein sequence ID" value="CAH1058965.1"/>
    <property type="molecule type" value="Genomic_DNA"/>
</dbReference>
<accession>A0ABM9BLH9</accession>
<evidence type="ECO:0000313" key="2">
    <source>
        <dbReference type="EMBL" id="CAH1058965.1"/>
    </source>
</evidence>
<reference evidence="2" key="1">
    <citation type="submission" date="2021-12" db="EMBL/GenBank/DDBJ databases">
        <authorList>
            <person name="Criscuolo A."/>
        </authorList>
    </citation>
    <scope>NUCLEOTIDE SEQUENCE</scope>
    <source>
        <strain evidence="2">CIP111894</strain>
    </source>
</reference>
<proteinExistence type="predicted"/>
<keyword evidence="3" id="KW-1185">Reference proteome</keyword>
<comment type="caution">
    <text evidence="2">The sequence shown here is derived from an EMBL/GenBank/DDBJ whole genome shotgun (WGS) entry which is preliminary data.</text>
</comment>
<keyword evidence="1" id="KW-0812">Transmembrane</keyword>
<organism evidence="2 3">
    <name type="scientific">Paenibacillus pseudetheri</name>
    <dbReference type="NCBI Taxonomy" id="2897682"/>
    <lineage>
        <taxon>Bacteria</taxon>
        <taxon>Bacillati</taxon>
        <taxon>Bacillota</taxon>
        <taxon>Bacilli</taxon>
        <taxon>Bacillales</taxon>
        <taxon>Paenibacillaceae</taxon>
        <taxon>Paenibacillus</taxon>
    </lineage>
</organism>
<gene>
    <name evidence="2" type="ORF">PAECIP111894_05151</name>
</gene>
<feature type="transmembrane region" description="Helical" evidence="1">
    <location>
        <begin position="58"/>
        <end position="82"/>
    </location>
</feature>
<protein>
    <submittedName>
        <fullName evidence="2">Uncharacterized protein</fullName>
    </submittedName>
</protein>
<evidence type="ECO:0000256" key="1">
    <source>
        <dbReference type="SAM" id="Phobius"/>
    </source>
</evidence>
<dbReference type="Proteomes" id="UP000838749">
    <property type="component" value="Unassembled WGS sequence"/>
</dbReference>
<evidence type="ECO:0000313" key="3">
    <source>
        <dbReference type="Proteomes" id="UP000838749"/>
    </source>
</evidence>
<feature type="transmembrane region" description="Helical" evidence="1">
    <location>
        <begin position="7"/>
        <end position="26"/>
    </location>
</feature>
<keyword evidence="1" id="KW-1133">Transmembrane helix</keyword>
<sequence>MNKTRLIAVILSLISWFCFLTMNSTFNSMYFYYYLLIPTVLSFILGVVSFYKITGKSLFFLSLFSIILSLALGILLSVLLMVGEIIELN</sequence>